<dbReference type="PANTHER" id="PTHR30481">
    <property type="entry name" value="DNA ADENINE METHYLASE"/>
    <property type="match status" value="1"/>
</dbReference>
<dbReference type="GO" id="GO:0032259">
    <property type="term" value="P:methylation"/>
    <property type="evidence" value="ECO:0007669"/>
    <property type="project" value="UniProtKB-KW"/>
</dbReference>
<evidence type="ECO:0000256" key="1">
    <source>
        <dbReference type="ARBA" id="ARBA00022603"/>
    </source>
</evidence>
<dbReference type="GO" id="GO:1904047">
    <property type="term" value="F:S-adenosyl-L-methionine binding"/>
    <property type="evidence" value="ECO:0007669"/>
    <property type="project" value="TreeGrafter"/>
</dbReference>
<name>A0A518GDN9_9BACT</name>
<dbReference type="InterPro" id="IPR012327">
    <property type="entry name" value="MeTrfase_D12"/>
</dbReference>
<dbReference type="OrthoDB" id="9805629at2"/>
<dbReference type="KEGG" id="ahel:Q31a_50980"/>
<dbReference type="SUPFAM" id="SSF53335">
    <property type="entry name" value="S-adenosyl-L-methionine-dependent methyltransferases"/>
    <property type="match status" value="1"/>
</dbReference>
<dbReference type="InterPro" id="IPR029063">
    <property type="entry name" value="SAM-dependent_MTases_sf"/>
</dbReference>
<keyword evidence="3" id="KW-0949">S-adenosyl-L-methionine</keyword>
<dbReference type="GO" id="GO:0009307">
    <property type="term" value="P:DNA restriction-modification system"/>
    <property type="evidence" value="ECO:0007669"/>
    <property type="project" value="InterPro"/>
</dbReference>
<dbReference type="RefSeq" id="WP_145083018.1">
    <property type="nucleotide sequence ID" value="NZ_CP036298.1"/>
</dbReference>
<sequence>MRTESKKLRTKSALSYFGSDSEVAAELAAKLNGCRHITIAFAGGLSILPHLTARGIVANDLNAHAMNFYRVAAGRHGEAAKLELAERCATTLSHPEELELAAKAMQFFNTPSTRDYGCAFHAWAYWACCWLPRKGKGGTKSPPSLPSVRREATGGNNASRLVSVAADLNTWAQQFRRCEFESVCFRDLLRKVKDTAACGIYCDPPWVGAGNNYMHSFALEDHVDLADALARFRKAAVLIRYGDAPLIRELYREWRIEERFSRTQANSQIGELWITRA</sequence>
<dbReference type="AlphaFoldDB" id="A0A518GDN9"/>
<evidence type="ECO:0000256" key="2">
    <source>
        <dbReference type="ARBA" id="ARBA00022679"/>
    </source>
</evidence>
<dbReference type="GO" id="GO:0006298">
    <property type="term" value="P:mismatch repair"/>
    <property type="evidence" value="ECO:0007669"/>
    <property type="project" value="TreeGrafter"/>
</dbReference>
<gene>
    <name evidence="4" type="ORF">Q31a_50980</name>
</gene>
<dbReference type="GO" id="GO:0043565">
    <property type="term" value="F:sequence-specific DNA binding"/>
    <property type="evidence" value="ECO:0007669"/>
    <property type="project" value="TreeGrafter"/>
</dbReference>
<dbReference type="EMBL" id="CP036298">
    <property type="protein sequence ID" value="QDV26719.1"/>
    <property type="molecule type" value="Genomic_DNA"/>
</dbReference>
<organism evidence="4 5">
    <name type="scientific">Aureliella helgolandensis</name>
    <dbReference type="NCBI Taxonomy" id="2527968"/>
    <lineage>
        <taxon>Bacteria</taxon>
        <taxon>Pseudomonadati</taxon>
        <taxon>Planctomycetota</taxon>
        <taxon>Planctomycetia</taxon>
        <taxon>Pirellulales</taxon>
        <taxon>Pirellulaceae</taxon>
        <taxon>Aureliella</taxon>
    </lineage>
</organism>
<keyword evidence="1 4" id="KW-0489">Methyltransferase</keyword>
<dbReference type="Proteomes" id="UP000318017">
    <property type="component" value="Chromosome"/>
</dbReference>
<reference evidence="4 5" key="1">
    <citation type="submission" date="2019-02" db="EMBL/GenBank/DDBJ databases">
        <title>Deep-cultivation of Planctomycetes and their phenomic and genomic characterization uncovers novel biology.</title>
        <authorList>
            <person name="Wiegand S."/>
            <person name="Jogler M."/>
            <person name="Boedeker C."/>
            <person name="Pinto D."/>
            <person name="Vollmers J."/>
            <person name="Rivas-Marin E."/>
            <person name="Kohn T."/>
            <person name="Peeters S.H."/>
            <person name="Heuer A."/>
            <person name="Rast P."/>
            <person name="Oberbeckmann S."/>
            <person name="Bunk B."/>
            <person name="Jeske O."/>
            <person name="Meyerdierks A."/>
            <person name="Storesund J.E."/>
            <person name="Kallscheuer N."/>
            <person name="Luecker S."/>
            <person name="Lage O.M."/>
            <person name="Pohl T."/>
            <person name="Merkel B.J."/>
            <person name="Hornburger P."/>
            <person name="Mueller R.-W."/>
            <person name="Bruemmer F."/>
            <person name="Labrenz M."/>
            <person name="Spormann A.M."/>
            <person name="Op den Camp H."/>
            <person name="Overmann J."/>
            <person name="Amann R."/>
            <person name="Jetten M.S.M."/>
            <person name="Mascher T."/>
            <person name="Medema M.H."/>
            <person name="Devos D.P."/>
            <person name="Kaster A.-K."/>
            <person name="Ovreas L."/>
            <person name="Rohde M."/>
            <person name="Galperin M.Y."/>
            <person name="Jogler C."/>
        </authorList>
    </citation>
    <scope>NUCLEOTIDE SEQUENCE [LARGE SCALE GENOMIC DNA]</scope>
    <source>
        <strain evidence="4 5">Q31a</strain>
    </source>
</reference>
<dbReference type="Gene3D" id="3.40.50.150">
    <property type="entry name" value="Vaccinia Virus protein VP39"/>
    <property type="match status" value="1"/>
</dbReference>
<proteinExistence type="predicted"/>
<keyword evidence="5" id="KW-1185">Reference proteome</keyword>
<evidence type="ECO:0000313" key="5">
    <source>
        <dbReference type="Proteomes" id="UP000318017"/>
    </source>
</evidence>
<dbReference type="GO" id="GO:0009007">
    <property type="term" value="F:site-specific DNA-methyltransferase (adenine-specific) activity"/>
    <property type="evidence" value="ECO:0007669"/>
    <property type="project" value="UniProtKB-EC"/>
</dbReference>
<evidence type="ECO:0000256" key="3">
    <source>
        <dbReference type="ARBA" id="ARBA00022691"/>
    </source>
</evidence>
<evidence type="ECO:0000313" key="4">
    <source>
        <dbReference type="EMBL" id="QDV26719.1"/>
    </source>
</evidence>
<protein>
    <submittedName>
        <fullName evidence="4">D12 class N6 adenine-specific DNA methyltransferase</fullName>
    </submittedName>
</protein>
<accession>A0A518GDN9</accession>
<keyword evidence="2 4" id="KW-0808">Transferase</keyword>